<gene>
    <name evidence="2" type="ORF">CR62_15715</name>
</gene>
<accession>A0ABR4U4N1</accession>
<feature type="domain" description="Zinc finger Ogr/Delta-type" evidence="1">
    <location>
        <begin position="3"/>
        <end position="49"/>
    </location>
</feature>
<dbReference type="Pfam" id="PF04606">
    <property type="entry name" value="Ogr_Delta"/>
    <property type="match status" value="1"/>
</dbReference>
<comment type="caution">
    <text evidence="2">The sequence shown here is derived from an EMBL/GenBank/DDBJ whole genome shotgun (WGS) entry which is preliminary data.</text>
</comment>
<dbReference type="EMBL" id="JGVP01000037">
    <property type="protein sequence ID" value="KFB87003.1"/>
    <property type="molecule type" value="Genomic_DNA"/>
</dbReference>
<evidence type="ECO:0000313" key="3">
    <source>
        <dbReference type="Proteomes" id="UP000028721"/>
    </source>
</evidence>
<keyword evidence="3" id="KW-1185">Reference proteome</keyword>
<dbReference type="Proteomes" id="UP000028721">
    <property type="component" value="Unassembled WGS sequence"/>
</dbReference>
<reference evidence="2 3" key="1">
    <citation type="submission" date="2014-03" db="EMBL/GenBank/DDBJ databases">
        <title>Draft genome sequence of the Serratia grimesii strain a2.</title>
        <authorList>
            <person name="Toymentseva A."/>
            <person name="Kazakov S."/>
            <person name="Giliazeva A."/>
            <person name="Ismagilova R."/>
            <person name="Shah R."/>
            <person name="Sharipova M."/>
            <person name="Khaitlina S."/>
            <person name="Mardanova A."/>
        </authorList>
    </citation>
    <scope>NUCLEOTIDE SEQUENCE [LARGE SCALE GENOMIC DNA]</scope>
    <source>
        <strain evidence="2 3">A2</strain>
    </source>
</reference>
<evidence type="ECO:0000313" key="2">
    <source>
        <dbReference type="EMBL" id="KFB87003.1"/>
    </source>
</evidence>
<name>A0ABR4U4N1_9GAMM</name>
<organism evidence="2 3">
    <name type="scientific">Serratia grimesii</name>
    <dbReference type="NCBI Taxonomy" id="82995"/>
    <lineage>
        <taxon>Bacteria</taxon>
        <taxon>Pseudomonadati</taxon>
        <taxon>Pseudomonadota</taxon>
        <taxon>Gammaproteobacteria</taxon>
        <taxon>Enterobacterales</taxon>
        <taxon>Yersiniaceae</taxon>
        <taxon>Serratia</taxon>
    </lineage>
</organism>
<proteinExistence type="predicted"/>
<sequence>MMHCPLCGSVAHTRSSRYLSEATKERYHQCQNINCSCTFATHESVARVIVKPGDIIPAQPHPEKTSRAPSRCNAKSLPPQAFLYRRKLTFTQQNLANAINRLQA</sequence>
<protein>
    <submittedName>
        <fullName evidence="2">Transcriptional regulator</fullName>
    </submittedName>
</protein>
<dbReference type="InterPro" id="IPR007684">
    <property type="entry name" value="Znf_Ogr/Delta"/>
</dbReference>
<evidence type="ECO:0000259" key="1">
    <source>
        <dbReference type="Pfam" id="PF04606"/>
    </source>
</evidence>